<name>X1UE94_9ZZZZ</name>
<dbReference type="AlphaFoldDB" id="X1UE94"/>
<evidence type="ECO:0000313" key="2">
    <source>
        <dbReference type="EMBL" id="GAJ15829.1"/>
    </source>
</evidence>
<reference evidence="2" key="1">
    <citation type="journal article" date="2014" name="Front. Microbiol.">
        <title>High frequency of phylogenetically diverse reductive dehalogenase-homologous genes in deep subseafloor sedimentary metagenomes.</title>
        <authorList>
            <person name="Kawai M."/>
            <person name="Futagami T."/>
            <person name="Toyoda A."/>
            <person name="Takaki Y."/>
            <person name="Nishi S."/>
            <person name="Hori S."/>
            <person name="Arai W."/>
            <person name="Tsubouchi T."/>
            <person name="Morono Y."/>
            <person name="Uchiyama I."/>
            <person name="Ito T."/>
            <person name="Fujiyama A."/>
            <person name="Inagaki F."/>
            <person name="Takami H."/>
        </authorList>
    </citation>
    <scope>NUCLEOTIDE SEQUENCE</scope>
    <source>
        <strain evidence="2">Expedition CK06-06</strain>
    </source>
</reference>
<dbReference type="EMBL" id="BARW01028812">
    <property type="protein sequence ID" value="GAJ15829.1"/>
    <property type="molecule type" value="Genomic_DNA"/>
</dbReference>
<sequence length="48" mass="5508">MEQQKKDTKTDKKKKSPSGKYATEKQPVYGKCGSEKVEHIGHMEQINE</sequence>
<accession>X1UE94</accession>
<evidence type="ECO:0000256" key="1">
    <source>
        <dbReference type="SAM" id="MobiDB-lite"/>
    </source>
</evidence>
<organism evidence="2">
    <name type="scientific">marine sediment metagenome</name>
    <dbReference type="NCBI Taxonomy" id="412755"/>
    <lineage>
        <taxon>unclassified sequences</taxon>
        <taxon>metagenomes</taxon>
        <taxon>ecological metagenomes</taxon>
    </lineage>
</organism>
<proteinExistence type="predicted"/>
<protein>
    <submittedName>
        <fullName evidence="2">Uncharacterized protein</fullName>
    </submittedName>
</protein>
<feature type="region of interest" description="Disordered" evidence="1">
    <location>
        <begin position="1"/>
        <end position="27"/>
    </location>
</feature>
<feature type="compositionally biased region" description="Basic and acidic residues" evidence="1">
    <location>
        <begin position="1"/>
        <end position="10"/>
    </location>
</feature>
<comment type="caution">
    <text evidence="2">The sequence shown here is derived from an EMBL/GenBank/DDBJ whole genome shotgun (WGS) entry which is preliminary data.</text>
</comment>
<gene>
    <name evidence="2" type="ORF">S12H4_46435</name>
</gene>